<keyword evidence="6 12" id="KW-0812">Transmembrane</keyword>
<feature type="transmembrane region" description="Helical" evidence="12">
    <location>
        <begin position="64"/>
        <end position="84"/>
    </location>
</feature>
<evidence type="ECO:0000256" key="1">
    <source>
        <dbReference type="ARBA" id="ARBA00004651"/>
    </source>
</evidence>
<dbReference type="InterPro" id="IPR001851">
    <property type="entry name" value="ABC_transp_permease"/>
</dbReference>
<feature type="transmembrane region" description="Helical" evidence="12">
    <location>
        <begin position="233"/>
        <end position="253"/>
    </location>
</feature>
<comment type="function">
    <text evidence="9">Part of the ABC transporter complex LsrABCD involved in autoinducer 2 (AI-2) import. Probably responsible for the translocation of the substrate across the membrane.</text>
</comment>
<feature type="transmembrane region" description="Helical" evidence="12">
    <location>
        <begin position="31"/>
        <end position="52"/>
    </location>
</feature>
<accession>A0ABT2GHM0</accession>
<keyword evidence="5" id="KW-0997">Cell inner membrane</keyword>
<evidence type="ECO:0000256" key="6">
    <source>
        <dbReference type="ARBA" id="ARBA00022692"/>
    </source>
</evidence>
<keyword evidence="4" id="KW-1003">Cell membrane</keyword>
<feature type="transmembrane region" description="Helical" evidence="12">
    <location>
        <begin position="259"/>
        <end position="280"/>
    </location>
</feature>
<dbReference type="PANTHER" id="PTHR32196">
    <property type="entry name" value="ABC TRANSPORTER PERMEASE PROTEIN YPHD-RELATED-RELATED"/>
    <property type="match status" value="1"/>
</dbReference>
<evidence type="ECO:0000256" key="10">
    <source>
        <dbReference type="ARBA" id="ARBA00039382"/>
    </source>
</evidence>
<feature type="region of interest" description="Disordered" evidence="11">
    <location>
        <begin position="1"/>
        <end position="28"/>
    </location>
</feature>
<feature type="transmembrane region" description="Helical" evidence="12">
    <location>
        <begin position="287"/>
        <end position="306"/>
    </location>
</feature>
<evidence type="ECO:0000256" key="4">
    <source>
        <dbReference type="ARBA" id="ARBA00022475"/>
    </source>
</evidence>
<dbReference type="CDD" id="cd06579">
    <property type="entry name" value="TM_PBP1_transp_AraH_like"/>
    <property type="match status" value="1"/>
</dbReference>
<sequence length="338" mass="34652">MTTSLITAADPAAAPEGRGGRRRPDRRGPAGYRDALSIAAVWLVLIVATTVVRPDFLSSQTLLAVTFTMSISGILAVAQAIIVISGGLLDLSLPVALVFSAWATVTALNNGLPTPVAIVIGILAGAAWGALNGLIVVFGKLNPIIVTLATGFGGLAVMLIFFTSAQIPSASDLRLYGLGRFLGLPNIFWPMVIVIIVAGLALHFTRWGRHVVAVGGNAQAAKARGINLRRMRLATFIGAGAVAGLAGVMFSAVTPSFTAAAGAGFQLIVIGAVILAGISLSGGKGNLLVLLLSIGFLATIPASIAFFGLPPAWALVFQGALLIIAVGIDGYRLKRTAR</sequence>
<keyword evidence="7 12" id="KW-1133">Transmembrane helix</keyword>
<comment type="subunit">
    <text evidence="2">The complex is composed of two ATP-binding proteins (LsrA), two transmembrane proteins (LsrC and LsrD) and a solute-binding protein (LsrB).</text>
</comment>
<gene>
    <name evidence="13" type="ORF">NVV95_14305</name>
</gene>
<reference evidence="13" key="1">
    <citation type="submission" date="2022-08" db="EMBL/GenBank/DDBJ databases">
        <authorList>
            <person name="Deng Y."/>
            <person name="Han X.-F."/>
            <person name="Zhang Y.-Q."/>
        </authorList>
    </citation>
    <scope>NUCLEOTIDE SEQUENCE</scope>
    <source>
        <strain evidence="13">CPCC 205716</strain>
    </source>
</reference>
<evidence type="ECO:0000256" key="7">
    <source>
        <dbReference type="ARBA" id="ARBA00022989"/>
    </source>
</evidence>
<evidence type="ECO:0000256" key="5">
    <source>
        <dbReference type="ARBA" id="ARBA00022519"/>
    </source>
</evidence>
<dbReference type="PANTHER" id="PTHR32196:SF29">
    <property type="entry name" value="AUTOINDUCER 2 IMPORT SYSTEM PERMEASE PROTEIN LSRC"/>
    <property type="match status" value="1"/>
</dbReference>
<feature type="transmembrane region" description="Helical" evidence="12">
    <location>
        <begin position="145"/>
        <end position="167"/>
    </location>
</feature>
<comment type="caution">
    <text evidence="13">The sequence shown here is derived from an EMBL/GenBank/DDBJ whole genome shotgun (WGS) entry which is preliminary data.</text>
</comment>
<evidence type="ECO:0000313" key="13">
    <source>
        <dbReference type="EMBL" id="MCS5715719.1"/>
    </source>
</evidence>
<feature type="transmembrane region" description="Helical" evidence="12">
    <location>
        <begin position="116"/>
        <end position="138"/>
    </location>
</feature>
<protein>
    <recommendedName>
        <fullName evidence="10">Autoinducer 2 import system permease protein LsrC</fullName>
    </recommendedName>
</protein>
<dbReference type="Pfam" id="PF02653">
    <property type="entry name" value="BPD_transp_2"/>
    <property type="match status" value="1"/>
</dbReference>
<evidence type="ECO:0000256" key="8">
    <source>
        <dbReference type="ARBA" id="ARBA00023136"/>
    </source>
</evidence>
<name>A0ABT2GHM0_9MICO</name>
<feature type="transmembrane region" description="Helical" evidence="12">
    <location>
        <begin position="91"/>
        <end position="110"/>
    </location>
</feature>
<dbReference type="RefSeq" id="WP_259487224.1">
    <property type="nucleotide sequence ID" value="NZ_JANTEZ010000005.1"/>
</dbReference>
<feature type="transmembrane region" description="Helical" evidence="12">
    <location>
        <begin position="187"/>
        <end position="204"/>
    </location>
</feature>
<evidence type="ECO:0000256" key="11">
    <source>
        <dbReference type="SAM" id="MobiDB-lite"/>
    </source>
</evidence>
<keyword evidence="8 12" id="KW-0472">Membrane</keyword>
<evidence type="ECO:0000256" key="3">
    <source>
        <dbReference type="ARBA" id="ARBA00022448"/>
    </source>
</evidence>
<evidence type="ECO:0000256" key="2">
    <source>
        <dbReference type="ARBA" id="ARBA00011262"/>
    </source>
</evidence>
<evidence type="ECO:0000256" key="9">
    <source>
        <dbReference type="ARBA" id="ARBA00025439"/>
    </source>
</evidence>
<evidence type="ECO:0000256" key="12">
    <source>
        <dbReference type="SAM" id="Phobius"/>
    </source>
</evidence>
<comment type="subcellular location">
    <subcellularLocation>
        <location evidence="1">Cell membrane</location>
        <topology evidence="1">Multi-pass membrane protein</topology>
    </subcellularLocation>
</comment>
<dbReference type="EMBL" id="JANTEZ010000005">
    <property type="protein sequence ID" value="MCS5715719.1"/>
    <property type="molecule type" value="Genomic_DNA"/>
</dbReference>
<proteinExistence type="predicted"/>
<keyword evidence="14" id="KW-1185">Reference proteome</keyword>
<keyword evidence="3" id="KW-0813">Transport</keyword>
<evidence type="ECO:0000313" key="14">
    <source>
        <dbReference type="Proteomes" id="UP001165580"/>
    </source>
</evidence>
<organism evidence="13 14">
    <name type="scientific">Herbiconiux gentiana</name>
    <dbReference type="NCBI Taxonomy" id="2970912"/>
    <lineage>
        <taxon>Bacteria</taxon>
        <taxon>Bacillati</taxon>
        <taxon>Actinomycetota</taxon>
        <taxon>Actinomycetes</taxon>
        <taxon>Micrococcales</taxon>
        <taxon>Microbacteriaceae</taxon>
        <taxon>Herbiconiux</taxon>
    </lineage>
</organism>
<feature type="transmembrane region" description="Helical" evidence="12">
    <location>
        <begin position="312"/>
        <end position="331"/>
    </location>
</feature>
<dbReference type="Proteomes" id="UP001165580">
    <property type="component" value="Unassembled WGS sequence"/>
</dbReference>